<dbReference type="Pfam" id="PF01135">
    <property type="entry name" value="PCMT"/>
    <property type="match status" value="1"/>
</dbReference>
<dbReference type="InterPro" id="IPR000682">
    <property type="entry name" value="PCMT"/>
</dbReference>
<evidence type="ECO:0000256" key="2">
    <source>
        <dbReference type="ARBA" id="ARBA00013346"/>
    </source>
</evidence>
<sequence>MSSQNAQINMVKQQLRTGDVLEEAILDLFDMFPRHEFVPPAMKEFAYSDMQIPLAHGQKMMTPLEEGTLLQALALDGHETVLEVGTGSGYFTALLSRLCQKVISVDYYADFTNDARAKLEKYHCPNVELITGDGCRGWLDKAPYDVVLLTGAVDAVTETHRLQVLPGGKLFAIVGRAPVMQGRLYTLDHQGNWSDRLLFETNLPPLIDKLKPKEFVF</sequence>
<reference evidence="4 5" key="1">
    <citation type="submission" date="2015-11" db="EMBL/GenBank/DDBJ databases">
        <title>Genomic analysis of 38 Legionella species identifies large and diverse effector repertoires.</title>
        <authorList>
            <person name="Burstein D."/>
            <person name="Amaro F."/>
            <person name="Zusman T."/>
            <person name="Lifshitz Z."/>
            <person name="Cohen O."/>
            <person name="Gilbert J.A."/>
            <person name="Pupko T."/>
            <person name="Shuman H.A."/>
            <person name="Segal G."/>
        </authorList>
    </citation>
    <scope>NUCLEOTIDE SEQUENCE [LARGE SCALE GENOMIC DNA]</scope>
    <source>
        <strain evidence="4 5">WA-270A-C2</strain>
    </source>
</reference>
<name>A0A0W0XW50_9GAMM</name>
<keyword evidence="4" id="KW-0489">Methyltransferase</keyword>
<dbReference type="RefSeq" id="WP_058531137.1">
    <property type="nucleotide sequence ID" value="NZ_CAAAIN010000001.1"/>
</dbReference>
<organism evidence="4 5">
    <name type="scientific">Legionella rubrilucens</name>
    <dbReference type="NCBI Taxonomy" id="458"/>
    <lineage>
        <taxon>Bacteria</taxon>
        <taxon>Pseudomonadati</taxon>
        <taxon>Pseudomonadota</taxon>
        <taxon>Gammaproteobacteria</taxon>
        <taxon>Legionellales</taxon>
        <taxon>Legionellaceae</taxon>
        <taxon>Legionella</taxon>
    </lineage>
</organism>
<dbReference type="SUPFAM" id="SSF53335">
    <property type="entry name" value="S-adenosyl-L-methionine-dependent methyltransferases"/>
    <property type="match status" value="1"/>
</dbReference>
<dbReference type="PANTHER" id="PTHR11579:SF18">
    <property type="entry name" value="PROTEIN-L-ISOASPARTATE O-METHYLTRANSFERASE"/>
    <property type="match status" value="1"/>
</dbReference>
<dbReference type="STRING" id="458.Lrub_1045"/>
<keyword evidence="4" id="KW-0808">Transferase</keyword>
<dbReference type="PANTHER" id="PTHR11579">
    <property type="entry name" value="PROTEIN-L-ISOASPARTATE O-METHYLTRANSFERASE"/>
    <property type="match status" value="1"/>
</dbReference>
<dbReference type="AlphaFoldDB" id="A0A0W0XW50"/>
<keyword evidence="5" id="KW-1185">Reference proteome</keyword>
<dbReference type="GO" id="GO:0032259">
    <property type="term" value="P:methylation"/>
    <property type="evidence" value="ECO:0007669"/>
    <property type="project" value="UniProtKB-KW"/>
</dbReference>
<dbReference type="Gene3D" id="3.40.50.150">
    <property type="entry name" value="Vaccinia Virus protein VP39"/>
    <property type="match status" value="1"/>
</dbReference>
<dbReference type="OrthoDB" id="9810066at2"/>
<comment type="caution">
    <text evidence="4">The sequence shown here is derived from an EMBL/GenBank/DDBJ whole genome shotgun (WGS) entry which is preliminary data.</text>
</comment>
<dbReference type="InterPro" id="IPR029063">
    <property type="entry name" value="SAM-dependent_MTases_sf"/>
</dbReference>
<evidence type="ECO:0000313" key="5">
    <source>
        <dbReference type="Proteomes" id="UP000054608"/>
    </source>
</evidence>
<accession>A0A0W0XW50</accession>
<evidence type="ECO:0000313" key="4">
    <source>
        <dbReference type="EMBL" id="KTD48694.1"/>
    </source>
</evidence>
<evidence type="ECO:0000256" key="1">
    <source>
        <dbReference type="ARBA" id="ARBA00005369"/>
    </source>
</evidence>
<dbReference type="GO" id="GO:0004719">
    <property type="term" value="F:protein-L-isoaspartate (D-aspartate) O-methyltransferase activity"/>
    <property type="evidence" value="ECO:0007669"/>
    <property type="project" value="InterPro"/>
</dbReference>
<comment type="similarity">
    <text evidence="1">Belongs to the methyltransferase superfamily. L-isoaspartyl/D-aspartyl protein methyltransferase family.</text>
</comment>
<dbReference type="PATRIC" id="fig|458.5.peg.1082"/>
<dbReference type="CDD" id="cd02440">
    <property type="entry name" value="AdoMet_MTases"/>
    <property type="match status" value="1"/>
</dbReference>
<proteinExistence type="inferred from homology"/>
<protein>
    <recommendedName>
        <fullName evidence="2">Protein-L-isoaspartate O-methyltransferase</fullName>
    </recommendedName>
    <alternativeName>
        <fullName evidence="3">Protein L-isoaspartyl methyltransferase</fullName>
    </alternativeName>
</protein>
<dbReference type="GO" id="GO:0005737">
    <property type="term" value="C:cytoplasm"/>
    <property type="evidence" value="ECO:0007669"/>
    <property type="project" value="TreeGrafter"/>
</dbReference>
<gene>
    <name evidence="4" type="primary">pcm</name>
    <name evidence="4" type="ORF">Lrub_1045</name>
</gene>
<dbReference type="Proteomes" id="UP000054608">
    <property type="component" value="Unassembled WGS sequence"/>
</dbReference>
<dbReference type="EMBL" id="LNYT01000007">
    <property type="protein sequence ID" value="KTD48694.1"/>
    <property type="molecule type" value="Genomic_DNA"/>
</dbReference>
<evidence type="ECO:0000256" key="3">
    <source>
        <dbReference type="ARBA" id="ARBA00030757"/>
    </source>
</evidence>